<protein>
    <recommendedName>
        <fullName evidence="3">GLPGLI family protein</fullName>
    </recommendedName>
</protein>
<dbReference type="Proteomes" id="UP000323720">
    <property type="component" value="Unassembled WGS sequence"/>
</dbReference>
<evidence type="ECO:0000313" key="1">
    <source>
        <dbReference type="EMBL" id="TYB77134.1"/>
    </source>
</evidence>
<name>A0A5D0R964_9FLAO</name>
<accession>A0A5D0R964</accession>
<gene>
    <name evidence="1" type="ORF">ES674_10625</name>
</gene>
<evidence type="ECO:0000313" key="2">
    <source>
        <dbReference type="Proteomes" id="UP000323720"/>
    </source>
</evidence>
<sequence length="225" mass="26751">MNFKLLLFLLFPVFVFSQKNYHFDYMLTYETTFLKEDSIKTTNIYLTNSKDNSYYANLISEDSLNYRLIFRKYDKISADVLVSKVEFRKAEFINIDCDAIIKWINTFKSVANHYEYTNIKDTLIQAKKYAVYNLKSTYSLKKKLKKHAGSHLYMVDTSYFMHMPMLIHPTAFERWKQQKESLPNGITVEVIFSNELDEVRQSKKLVSVFKIDKNIVTPGYCDYWN</sequence>
<comment type="caution">
    <text evidence="1">The sequence shown here is derived from an EMBL/GenBank/DDBJ whole genome shotgun (WGS) entry which is preliminary data.</text>
</comment>
<reference evidence="1 2" key="1">
    <citation type="submission" date="2019-08" db="EMBL/GenBank/DDBJ databases">
        <title>Genomes of Antarctic Bizionia species.</title>
        <authorList>
            <person name="Bowman J.P."/>
        </authorList>
    </citation>
    <scope>NUCLEOTIDE SEQUENCE [LARGE SCALE GENOMIC DNA]</scope>
    <source>
        <strain evidence="1 2">ADA-4</strain>
    </source>
</reference>
<dbReference type="AlphaFoldDB" id="A0A5D0R964"/>
<dbReference type="EMBL" id="VSKK01000002">
    <property type="protein sequence ID" value="TYB77134.1"/>
    <property type="molecule type" value="Genomic_DNA"/>
</dbReference>
<proteinExistence type="predicted"/>
<organism evidence="1 2">
    <name type="scientific">Bizionia myxarmorum</name>
    <dbReference type="NCBI Taxonomy" id="291186"/>
    <lineage>
        <taxon>Bacteria</taxon>
        <taxon>Pseudomonadati</taxon>
        <taxon>Bacteroidota</taxon>
        <taxon>Flavobacteriia</taxon>
        <taxon>Flavobacteriales</taxon>
        <taxon>Flavobacteriaceae</taxon>
        <taxon>Bizionia</taxon>
    </lineage>
</organism>
<evidence type="ECO:0008006" key="3">
    <source>
        <dbReference type="Google" id="ProtNLM"/>
    </source>
</evidence>
<keyword evidence="2" id="KW-1185">Reference proteome</keyword>
<dbReference type="RefSeq" id="WP_170234004.1">
    <property type="nucleotide sequence ID" value="NZ_VSKK01000002.1"/>
</dbReference>